<evidence type="ECO:0000313" key="1">
    <source>
        <dbReference type="EMBL" id="MBO0946975.1"/>
    </source>
</evidence>
<dbReference type="EMBL" id="JAFMYW010000001">
    <property type="protein sequence ID" value="MBO0946975.1"/>
    <property type="molecule type" value="Genomic_DNA"/>
</dbReference>
<accession>A0ABS3JAG3</accession>
<name>A0ABS3JAG3_9BACT</name>
<dbReference type="Proteomes" id="UP000664628">
    <property type="component" value="Unassembled WGS sequence"/>
</dbReference>
<keyword evidence="2" id="KW-1185">Reference proteome</keyword>
<proteinExistence type="predicted"/>
<comment type="caution">
    <text evidence="1">The sequence shown here is derived from an EMBL/GenBank/DDBJ whole genome shotgun (WGS) entry which is preliminary data.</text>
</comment>
<dbReference type="RefSeq" id="WP_207326902.1">
    <property type="nucleotide sequence ID" value="NZ_JAFMYW010000001.1"/>
</dbReference>
<organism evidence="1 2">
    <name type="scientific">Fibrella forsythiae</name>
    <dbReference type="NCBI Taxonomy" id="2817061"/>
    <lineage>
        <taxon>Bacteria</taxon>
        <taxon>Pseudomonadati</taxon>
        <taxon>Bacteroidota</taxon>
        <taxon>Cytophagia</taxon>
        <taxon>Cytophagales</taxon>
        <taxon>Spirosomataceae</taxon>
        <taxon>Fibrella</taxon>
    </lineage>
</organism>
<evidence type="ECO:0000313" key="2">
    <source>
        <dbReference type="Proteomes" id="UP000664628"/>
    </source>
</evidence>
<gene>
    <name evidence="1" type="ORF">J2I46_00160</name>
</gene>
<sequence>MSVTGILPILDLTDPAQQQEYADRIRDAVLSAKQVVTAETLAKYLVANHFVVANDLCTALAIEVYTADH</sequence>
<reference evidence="1 2" key="1">
    <citation type="submission" date="2021-03" db="EMBL/GenBank/DDBJ databases">
        <title>Fibrella sp. HMF5405 genome sequencing and assembly.</title>
        <authorList>
            <person name="Kang H."/>
            <person name="Kim H."/>
            <person name="Bae S."/>
            <person name="Joh K."/>
        </authorList>
    </citation>
    <scope>NUCLEOTIDE SEQUENCE [LARGE SCALE GENOMIC DNA]</scope>
    <source>
        <strain evidence="1 2">HMF5405</strain>
    </source>
</reference>
<protein>
    <submittedName>
        <fullName evidence="1">Uncharacterized protein</fullName>
    </submittedName>
</protein>